<evidence type="ECO:0000259" key="4">
    <source>
        <dbReference type="PROSITE" id="PS01124"/>
    </source>
</evidence>
<organism evidence="5 6">
    <name type="scientific">Gordonia araii NBRC 100433</name>
    <dbReference type="NCBI Taxonomy" id="1073574"/>
    <lineage>
        <taxon>Bacteria</taxon>
        <taxon>Bacillati</taxon>
        <taxon>Actinomycetota</taxon>
        <taxon>Actinomycetes</taxon>
        <taxon>Mycobacteriales</taxon>
        <taxon>Gordoniaceae</taxon>
        <taxon>Gordonia</taxon>
    </lineage>
</organism>
<dbReference type="Gene3D" id="1.10.10.60">
    <property type="entry name" value="Homeodomain-like"/>
    <property type="match status" value="1"/>
</dbReference>
<keyword evidence="2" id="KW-0238">DNA-binding</keyword>
<dbReference type="STRING" id="1073574.GOARA_004_00090"/>
<dbReference type="PANTHER" id="PTHR46796">
    <property type="entry name" value="HTH-TYPE TRANSCRIPTIONAL ACTIVATOR RHAS-RELATED"/>
    <property type="match status" value="1"/>
</dbReference>
<feature type="domain" description="HTH araC/xylS-type" evidence="4">
    <location>
        <begin position="162"/>
        <end position="252"/>
    </location>
</feature>
<keyword evidence="6" id="KW-1185">Reference proteome</keyword>
<dbReference type="AlphaFoldDB" id="G7GX44"/>
<proteinExistence type="predicted"/>
<accession>G7GX44</accession>
<dbReference type="SUPFAM" id="SSF46689">
    <property type="entry name" value="Homeodomain-like"/>
    <property type="match status" value="1"/>
</dbReference>
<dbReference type="InterPro" id="IPR018060">
    <property type="entry name" value="HTH_AraC"/>
</dbReference>
<dbReference type="RefSeq" id="WP_007320249.1">
    <property type="nucleotide sequence ID" value="NZ_BAEE01000004.1"/>
</dbReference>
<reference evidence="5 6" key="1">
    <citation type="submission" date="2011-11" db="EMBL/GenBank/DDBJ databases">
        <title>Whole genome shotgun sequence of Gordonia araii NBRC 100433.</title>
        <authorList>
            <person name="Yoshida Y."/>
            <person name="Hosoyama A."/>
            <person name="Tsuchikane K."/>
            <person name="Katsumata H."/>
            <person name="Yamazaki S."/>
            <person name="Fujita N."/>
        </authorList>
    </citation>
    <scope>NUCLEOTIDE SEQUENCE [LARGE SCALE GENOMIC DNA]</scope>
    <source>
        <strain evidence="5 6">NBRC 100433</strain>
    </source>
</reference>
<dbReference type="EMBL" id="BAEE01000004">
    <property type="protein sequence ID" value="GAB08169.1"/>
    <property type="molecule type" value="Genomic_DNA"/>
</dbReference>
<dbReference type="PROSITE" id="PS01124">
    <property type="entry name" value="HTH_ARAC_FAMILY_2"/>
    <property type="match status" value="1"/>
</dbReference>
<dbReference type="InterPro" id="IPR050204">
    <property type="entry name" value="AraC_XylS_family_regulators"/>
</dbReference>
<keyword evidence="3" id="KW-0804">Transcription</keyword>
<evidence type="ECO:0000313" key="6">
    <source>
        <dbReference type="Proteomes" id="UP000035088"/>
    </source>
</evidence>
<evidence type="ECO:0000313" key="5">
    <source>
        <dbReference type="EMBL" id="GAB08169.1"/>
    </source>
</evidence>
<gene>
    <name evidence="5" type="ORF">GOARA_004_00090</name>
</gene>
<comment type="caution">
    <text evidence="5">The sequence shown here is derived from an EMBL/GenBank/DDBJ whole genome shotgun (WGS) entry which is preliminary data.</text>
</comment>
<dbReference type="GO" id="GO:0003700">
    <property type="term" value="F:DNA-binding transcription factor activity"/>
    <property type="evidence" value="ECO:0007669"/>
    <property type="project" value="InterPro"/>
</dbReference>
<dbReference type="SMART" id="SM00342">
    <property type="entry name" value="HTH_ARAC"/>
    <property type="match status" value="1"/>
</dbReference>
<protein>
    <submittedName>
        <fullName evidence="5">Putative AraC family transcriptional regulator</fullName>
    </submittedName>
</protein>
<sequence>MELRDVRGLTGIEVNPYRIVGAEPGEHIGLPSSTVTLIVDLASGLNLSEPEQARVRTFRCCLGGMHLRPVTIHHDGTQIGIALGLDPAAARTLFGVPAGELWSTNIELDAAAPGLARRLYDETGAVPHEQRAAVAKRIVAEVARSSSSPPANPDAEHAWRVIQQTRGAITVAELVERSGWSARRLTGVFTAEYGAGPKQAARLARFDHARERLEAGEAIAAVAFACGYSDQSHLTREFTAIAGHPPREFLAVRAAEFSGAAQAS</sequence>
<dbReference type="OrthoDB" id="2559672at2"/>
<keyword evidence="1" id="KW-0805">Transcription regulation</keyword>
<evidence type="ECO:0000256" key="3">
    <source>
        <dbReference type="ARBA" id="ARBA00023163"/>
    </source>
</evidence>
<name>G7GX44_9ACTN</name>
<evidence type="ECO:0000256" key="2">
    <source>
        <dbReference type="ARBA" id="ARBA00023125"/>
    </source>
</evidence>
<dbReference type="InterPro" id="IPR009057">
    <property type="entry name" value="Homeodomain-like_sf"/>
</dbReference>
<dbReference type="GO" id="GO:0043565">
    <property type="term" value="F:sequence-specific DNA binding"/>
    <property type="evidence" value="ECO:0007669"/>
    <property type="project" value="InterPro"/>
</dbReference>
<dbReference type="Pfam" id="PF12833">
    <property type="entry name" value="HTH_18"/>
    <property type="match status" value="1"/>
</dbReference>
<dbReference type="PANTHER" id="PTHR46796:SF15">
    <property type="entry name" value="BLL1074 PROTEIN"/>
    <property type="match status" value="1"/>
</dbReference>
<dbReference type="Proteomes" id="UP000035088">
    <property type="component" value="Unassembled WGS sequence"/>
</dbReference>
<evidence type="ECO:0000256" key="1">
    <source>
        <dbReference type="ARBA" id="ARBA00023015"/>
    </source>
</evidence>